<evidence type="ECO:0000256" key="5">
    <source>
        <dbReference type="ARBA" id="ARBA00022660"/>
    </source>
</evidence>
<feature type="transmembrane region" description="Helical" evidence="16">
    <location>
        <begin position="448"/>
        <end position="471"/>
    </location>
</feature>
<dbReference type="Pfam" id="PF00662">
    <property type="entry name" value="Proton_antipo_N"/>
    <property type="match status" value="1"/>
</dbReference>
<dbReference type="PANTHER" id="PTHR42829:SF2">
    <property type="entry name" value="NADH-UBIQUINONE OXIDOREDUCTASE CHAIN 5"/>
    <property type="match status" value="1"/>
</dbReference>
<feature type="transmembrane region" description="Helical" evidence="16">
    <location>
        <begin position="289"/>
        <end position="310"/>
    </location>
</feature>
<keyword evidence="13 16" id="KW-0496">Mitochondrion</keyword>
<dbReference type="GO" id="GO:0005743">
    <property type="term" value="C:mitochondrial inner membrane"/>
    <property type="evidence" value="ECO:0007669"/>
    <property type="project" value="UniProtKB-SubCell"/>
</dbReference>
<dbReference type="InterPro" id="IPR010934">
    <property type="entry name" value="NADH_DH_su5_C"/>
</dbReference>
<keyword evidence="4 16" id="KW-0813">Transport</keyword>
<feature type="domain" description="NADH:quinone oxidoreductase/Mrp antiporter transmembrane" evidence="17">
    <location>
        <begin position="105"/>
        <end position="375"/>
    </location>
</feature>
<keyword evidence="7" id="KW-0999">Mitochondrion inner membrane</keyword>
<proteinExistence type="inferred from homology"/>
<evidence type="ECO:0000256" key="16">
    <source>
        <dbReference type="RuleBase" id="RU003404"/>
    </source>
</evidence>
<feature type="transmembrane region" description="Helical" evidence="16">
    <location>
        <begin position="53"/>
        <end position="73"/>
    </location>
</feature>
<organism evidence="20">
    <name type="scientific">Laqueus rubellus</name>
    <name type="common">Lampshell</name>
    <dbReference type="NCBI Taxonomy" id="93892"/>
    <lineage>
        <taxon>Eukaryota</taxon>
        <taxon>Metazoa</taxon>
        <taxon>Spiralia</taxon>
        <taxon>Lophotrochozoa</taxon>
        <taxon>Brachiopoda</taxon>
        <taxon>Rhynchonelliformea</taxon>
        <taxon>Rhynchonellata</taxon>
        <taxon>Terebratellidina</taxon>
        <taxon>Laqueoidea</taxon>
        <taxon>Laqueidae</taxon>
        <taxon>Laqueus</taxon>
    </lineage>
</organism>
<reference evidence="20" key="1">
    <citation type="journal article" date="2000" name="Genetics">
        <title>The mitochondrial genome of the brachiopod Laqueus rubellus.</title>
        <authorList>
            <person name="Noguchi Y."/>
            <person name="Endo K."/>
            <person name="Tajima F."/>
            <person name="Ueshima R."/>
        </authorList>
    </citation>
    <scope>NUCLEOTIDE SEQUENCE</scope>
</reference>
<dbReference type="InterPro" id="IPR003945">
    <property type="entry name" value="NU5C-like"/>
</dbReference>
<feature type="transmembrane region" description="Helical" evidence="16">
    <location>
        <begin position="365"/>
        <end position="391"/>
    </location>
</feature>
<evidence type="ECO:0000256" key="14">
    <source>
        <dbReference type="ARBA" id="ARBA00023136"/>
    </source>
</evidence>
<dbReference type="GO" id="GO:0008137">
    <property type="term" value="F:NADH dehydrogenase (ubiquinone) activity"/>
    <property type="evidence" value="ECO:0007669"/>
    <property type="project" value="UniProtKB-EC"/>
</dbReference>
<evidence type="ECO:0000256" key="3">
    <source>
        <dbReference type="ARBA" id="ARBA00021096"/>
    </source>
</evidence>
<dbReference type="InterPro" id="IPR001516">
    <property type="entry name" value="Proton_antipo_N"/>
</dbReference>
<dbReference type="PANTHER" id="PTHR42829">
    <property type="entry name" value="NADH-UBIQUINONE OXIDOREDUCTASE CHAIN 5"/>
    <property type="match status" value="1"/>
</dbReference>
<evidence type="ECO:0000256" key="8">
    <source>
        <dbReference type="ARBA" id="ARBA00022967"/>
    </source>
</evidence>
<evidence type="ECO:0000256" key="10">
    <source>
        <dbReference type="ARBA" id="ARBA00022989"/>
    </source>
</evidence>
<evidence type="ECO:0000259" key="18">
    <source>
        <dbReference type="Pfam" id="PF00662"/>
    </source>
</evidence>
<evidence type="ECO:0000256" key="4">
    <source>
        <dbReference type="ARBA" id="ARBA00022448"/>
    </source>
</evidence>
<keyword evidence="6 16" id="KW-0812">Transmembrane</keyword>
<comment type="function">
    <text evidence="16">Core subunit of the mitochondrial membrane respiratory chain NADH dehydrogenase (Complex I) which catalyzes electron transfer from NADH through the respiratory chain, using ubiquinone as an electron acceptor. Essential for the catalytic activity and assembly of complex I.</text>
</comment>
<evidence type="ECO:0000256" key="2">
    <source>
        <dbReference type="ARBA" id="ARBA00012944"/>
    </source>
</evidence>
<comment type="subcellular location">
    <subcellularLocation>
        <location evidence="1">Mitochondrion inner membrane</location>
        <topology evidence="1">Multi-pass membrane protein</topology>
    </subcellularLocation>
</comment>
<keyword evidence="9" id="KW-0249">Electron transport</keyword>
<evidence type="ECO:0000256" key="9">
    <source>
        <dbReference type="ARBA" id="ARBA00022982"/>
    </source>
</evidence>
<protein>
    <recommendedName>
        <fullName evidence="3 16">NADH-ubiquinone oxidoreductase chain 5</fullName>
        <ecNumber evidence="2 16">7.1.1.2</ecNumber>
    </recommendedName>
</protein>
<evidence type="ECO:0000256" key="12">
    <source>
        <dbReference type="ARBA" id="ARBA00023075"/>
    </source>
</evidence>
<geneLocation type="mitochondrion" evidence="20"/>
<evidence type="ECO:0000256" key="11">
    <source>
        <dbReference type="ARBA" id="ARBA00023027"/>
    </source>
</evidence>
<feature type="domain" description="NADH-Ubiquinone oxidoreductase (complex I) chain 5 N-terminal" evidence="18">
    <location>
        <begin position="38"/>
        <end position="86"/>
    </location>
</feature>
<feature type="transmembrane region" description="Helical" evidence="16">
    <location>
        <begin position="109"/>
        <end position="127"/>
    </location>
</feature>
<evidence type="ECO:0000259" key="19">
    <source>
        <dbReference type="Pfam" id="PF06455"/>
    </source>
</evidence>
<comment type="similarity">
    <text evidence="16">Belongs to the complex I subunit 5 family.</text>
</comment>
<feature type="transmembrane region" description="Helical" evidence="16">
    <location>
        <begin position="171"/>
        <end position="188"/>
    </location>
</feature>
<keyword evidence="5" id="KW-0679">Respiratory chain</keyword>
<dbReference type="PROSITE" id="PS51257">
    <property type="entry name" value="PROKAR_LIPOPROTEIN"/>
    <property type="match status" value="1"/>
</dbReference>
<keyword evidence="11 16" id="KW-0520">NAD</keyword>
<feature type="transmembrane region" description="Helical" evidence="16">
    <location>
        <begin position="412"/>
        <end position="436"/>
    </location>
</feature>
<evidence type="ECO:0000256" key="13">
    <source>
        <dbReference type="ARBA" id="ARBA00023128"/>
    </source>
</evidence>
<feature type="transmembrane region" description="Helical" evidence="16">
    <location>
        <begin position="264"/>
        <end position="283"/>
    </location>
</feature>
<feature type="transmembrane region" description="Helical" evidence="16">
    <location>
        <begin position="85"/>
        <end position="103"/>
    </location>
</feature>
<evidence type="ECO:0000256" key="1">
    <source>
        <dbReference type="ARBA" id="ARBA00004448"/>
    </source>
</evidence>
<comment type="catalytic activity">
    <reaction evidence="15 16">
        <text>a ubiquinone + NADH + 5 H(+)(in) = a ubiquinol + NAD(+) + 4 H(+)(out)</text>
        <dbReference type="Rhea" id="RHEA:29091"/>
        <dbReference type="Rhea" id="RHEA-COMP:9565"/>
        <dbReference type="Rhea" id="RHEA-COMP:9566"/>
        <dbReference type="ChEBI" id="CHEBI:15378"/>
        <dbReference type="ChEBI" id="CHEBI:16389"/>
        <dbReference type="ChEBI" id="CHEBI:17976"/>
        <dbReference type="ChEBI" id="CHEBI:57540"/>
        <dbReference type="ChEBI" id="CHEBI:57945"/>
        <dbReference type="EC" id="7.1.1.2"/>
    </reaction>
</comment>
<feature type="transmembrane region" description="Helical" evidence="16">
    <location>
        <begin position="236"/>
        <end position="257"/>
    </location>
</feature>
<dbReference type="PRINTS" id="PR01434">
    <property type="entry name" value="NADHDHGNASE5"/>
</dbReference>
<evidence type="ECO:0000256" key="15">
    <source>
        <dbReference type="ARBA" id="ARBA00049551"/>
    </source>
</evidence>
<accession>Q9MQZ8</accession>
<dbReference type="EMBL" id="AB035869">
    <property type="protein sequence ID" value="BAA95919.1"/>
    <property type="molecule type" value="Genomic_DNA"/>
</dbReference>
<feature type="transmembrane region" description="Helical" evidence="16">
    <location>
        <begin position="7"/>
        <end position="33"/>
    </location>
</feature>
<dbReference type="GO" id="GO:0003954">
    <property type="term" value="F:NADH dehydrogenase activity"/>
    <property type="evidence" value="ECO:0007669"/>
    <property type="project" value="TreeGrafter"/>
</dbReference>
<dbReference type="Pfam" id="PF06455">
    <property type="entry name" value="NADH5_C"/>
    <property type="match status" value="1"/>
</dbReference>
<feature type="transmembrane region" description="Helical" evidence="16">
    <location>
        <begin position="331"/>
        <end position="353"/>
    </location>
</feature>
<keyword evidence="12 16" id="KW-0830">Ubiquinone</keyword>
<evidence type="ECO:0000256" key="7">
    <source>
        <dbReference type="ARBA" id="ARBA00022792"/>
    </source>
</evidence>
<gene>
    <name evidence="20" type="primary">nad5</name>
</gene>
<name>Q9MQZ8_LAQRU</name>
<dbReference type="Pfam" id="PF00361">
    <property type="entry name" value="Proton_antipo_M"/>
    <property type="match status" value="1"/>
</dbReference>
<evidence type="ECO:0000313" key="20">
    <source>
        <dbReference type="EMBL" id="BAA95919.1"/>
    </source>
</evidence>
<keyword evidence="14 16" id="KW-0472">Membrane</keyword>
<feature type="domain" description="NADH dehydrogenase subunit 5 C-terminal" evidence="19">
    <location>
        <begin position="385"/>
        <end position="552"/>
    </location>
</feature>
<dbReference type="GO" id="GO:0042773">
    <property type="term" value="P:ATP synthesis coupled electron transport"/>
    <property type="evidence" value="ECO:0007669"/>
    <property type="project" value="InterPro"/>
</dbReference>
<dbReference type="AlphaFoldDB" id="Q9MQZ8"/>
<evidence type="ECO:0000259" key="17">
    <source>
        <dbReference type="Pfam" id="PF00361"/>
    </source>
</evidence>
<keyword evidence="10 16" id="KW-1133">Transmembrane helix</keyword>
<dbReference type="GO" id="GO:0015990">
    <property type="term" value="P:electron transport coupled proton transport"/>
    <property type="evidence" value="ECO:0007669"/>
    <property type="project" value="TreeGrafter"/>
</dbReference>
<dbReference type="InterPro" id="IPR001750">
    <property type="entry name" value="ND/Mrp_TM"/>
</dbReference>
<feature type="transmembrane region" description="Helical" evidence="16">
    <location>
        <begin position="200"/>
        <end position="224"/>
    </location>
</feature>
<keyword evidence="8" id="KW-1278">Translocase</keyword>
<feature type="transmembrane region" description="Helical" evidence="16">
    <location>
        <begin position="148"/>
        <end position="165"/>
    </location>
</feature>
<sequence>MTVFKSLSLVLVTSSLMLVPLGISCSYFSVVLLEWELFSVGPVSFFLPVLLDKMGIFFSLVVLLISGLVFWYSHSYMAGEVFPRRFGLITVLFVVSMNILIYVPNLVSLLLGWDGLGLISFCLVIYYQNKKSLASGMITALMNRVGDACLVLVIAGFLCFGHWSILYREMIGVVLGVLVVVAASTKSAQIPFSSWLPAAMAAPTPISALVHSSTLVTAGVYLGIRFHGMLFSSSFVWGVVLLLGVSTTLMASSVALVESDLKKVVALSTLSQLGLMFCSLVLMSPEICLFHLVMHSLFKALLFLGVGNVIHSHGGSQDLRSVGMLWSQFPVTVASMNVSFLAMSGTPFLAAFYSKDMIIQSSVVSGFPILVLVLFLISLNLTASYCIRMAYYMLWGVSSQGGLSCLSDQDKIMGVPMLVLSIGSVLGGAVMSRVLVPSYEVVVLSWELFLVPILSIGGGVLLSGFVLVYGIRGYSVNFLLMQMWFLKDLSLPVVGYGLGSSGSMTKVLDQGWNEYTTAKSSGYILGPVFGYSWNFQESTLKPLVFFSGWVLAGVVLWVS</sequence>
<evidence type="ECO:0000256" key="6">
    <source>
        <dbReference type="ARBA" id="ARBA00022692"/>
    </source>
</evidence>
<dbReference type="EC" id="7.1.1.2" evidence="2 16"/>